<dbReference type="GO" id="GO:0015074">
    <property type="term" value="P:DNA integration"/>
    <property type="evidence" value="ECO:0007669"/>
    <property type="project" value="InterPro"/>
</dbReference>
<comment type="caution">
    <text evidence="3">The sequence shown here is derived from an EMBL/GenBank/DDBJ whole genome shotgun (WGS) entry which is preliminary data.</text>
</comment>
<dbReference type="OrthoDB" id="7476432at2"/>
<name>A0A4Y8KXZ0_9MICO</name>
<dbReference type="InterPro" id="IPR013762">
    <property type="entry name" value="Integrase-like_cat_sf"/>
</dbReference>
<keyword evidence="1" id="KW-0238">DNA-binding</keyword>
<dbReference type="InterPro" id="IPR050090">
    <property type="entry name" value="Tyrosine_recombinase_XerCD"/>
</dbReference>
<dbReference type="PANTHER" id="PTHR30349:SF90">
    <property type="entry name" value="TYROSINE RECOMBINASE XERD"/>
    <property type="match status" value="1"/>
</dbReference>
<evidence type="ECO:0000313" key="3">
    <source>
        <dbReference type="EMBL" id="TFD81886.1"/>
    </source>
</evidence>
<dbReference type="EMBL" id="SOHQ01000007">
    <property type="protein sequence ID" value="TFD81886.1"/>
    <property type="molecule type" value="Genomic_DNA"/>
</dbReference>
<dbReference type="Pfam" id="PF00589">
    <property type="entry name" value="Phage_integrase"/>
    <property type="match status" value="1"/>
</dbReference>
<dbReference type="PROSITE" id="PS51898">
    <property type="entry name" value="TYR_RECOMBINASE"/>
    <property type="match status" value="1"/>
</dbReference>
<reference evidence="3 4" key="1">
    <citation type="submission" date="2019-03" db="EMBL/GenBank/DDBJ databases">
        <title>Genomics of glacier-inhabiting Cryobacterium strains.</title>
        <authorList>
            <person name="Liu Q."/>
            <person name="Xin Y.-H."/>
        </authorList>
    </citation>
    <scope>NUCLEOTIDE SEQUENCE [LARGE SCALE GENOMIC DNA]</scope>
    <source>
        <strain evidence="3 4">CGMCC 1.4292</strain>
    </source>
</reference>
<proteinExistence type="predicted"/>
<dbReference type="SUPFAM" id="SSF56349">
    <property type="entry name" value="DNA breaking-rejoining enzymes"/>
    <property type="match status" value="1"/>
</dbReference>
<gene>
    <name evidence="3" type="ORF">E3T53_02555</name>
</gene>
<dbReference type="GO" id="GO:0003677">
    <property type="term" value="F:DNA binding"/>
    <property type="evidence" value="ECO:0007669"/>
    <property type="project" value="UniProtKB-UniRule"/>
</dbReference>
<accession>A0A4Y8KXZ0</accession>
<dbReference type="InterPro" id="IPR011010">
    <property type="entry name" value="DNA_brk_join_enz"/>
</dbReference>
<dbReference type="InterPro" id="IPR044068">
    <property type="entry name" value="CB"/>
</dbReference>
<dbReference type="RefSeq" id="WP_134172684.1">
    <property type="nucleotide sequence ID" value="NZ_SODI01000001.1"/>
</dbReference>
<evidence type="ECO:0000256" key="1">
    <source>
        <dbReference type="ARBA" id="ARBA00023125"/>
    </source>
</evidence>
<dbReference type="AlphaFoldDB" id="A0A4Y8KXZ0"/>
<dbReference type="PROSITE" id="PS51900">
    <property type="entry name" value="CB"/>
    <property type="match status" value="1"/>
</dbReference>
<dbReference type="GO" id="GO:0006310">
    <property type="term" value="P:DNA recombination"/>
    <property type="evidence" value="ECO:0007669"/>
    <property type="project" value="UniProtKB-KW"/>
</dbReference>
<evidence type="ECO:0000313" key="4">
    <source>
        <dbReference type="Proteomes" id="UP000298218"/>
    </source>
</evidence>
<dbReference type="PANTHER" id="PTHR30349">
    <property type="entry name" value="PHAGE INTEGRASE-RELATED"/>
    <property type="match status" value="1"/>
</dbReference>
<dbReference type="Gene3D" id="1.10.443.10">
    <property type="entry name" value="Intergrase catalytic core"/>
    <property type="match status" value="1"/>
</dbReference>
<dbReference type="Proteomes" id="UP000298218">
    <property type="component" value="Unassembled WGS sequence"/>
</dbReference>
<dbReference type="InterPro" id="IPR002104">
    <property type="entry name" value="Integrase_catalytic"/>
</dbReference>
<protein>
    <submittedName>
        <fullName evidence="3">Uncharacterized protein</fullName>
    </submittedName>
</protein>
<sequence length="406" mass="44268">MSNPSNVVVVGPLAVLKEQLEDEFLHLGYAPSTVARQLQLLAHVSSWMQGRGVEISHLSWVDIGMFCSDHDLACVHRYAPPPVMVLMRMIQPELAPTRAALPGTVLPLESEELLASFGVYLRDERALMTSTRVLYLYQVRLFALWFVGRFGPDLSRMTITAVDEFFAARGTLWSTSAARSSVIALRAFARWLFLIGRSTTNLSAAILTVKDTSQDALPKALASADLAKLLAITMSARDRAILLLLTRLGLRAHEVSGLRIHDFDWRAGTVLIHGKGNDSQLMPVPVEVGQAIADYLSESLRAHSSHGEVFLGAYAPHLPLGRCAVTMVVTYLARRAGIAGRVGSHRLRHTAATAVLTGGGTLAEAGQLLRHRSAQSTMIYARTDLETLAQLARPWPGRAGQDSAHE</sequence>
<keyword evidence="2" id="KW-0233">DNA recombination</keyword>
<evidence type="ECO:0000256" key="2">
    <source>
        <dbReference type="ARBA" id="ARBA00023172"/>
    </source>
</evidence>
<organism evidence="3 4">
    <name type="scientific">Cryobacterium psychrophilum</name>
    <dbReference type="NCBI Taxonomy" id="41988"/>
    <lineage>
        <taxon>Bacteria</taxon>
        <taxon>Bacillati</taxon>
        <taxon>Actinomycetota</taxon>
        <taxon>Actinomycetes</taxon>
        <taxon>Micrococcales</taxon>
        <taxon>Microbacteriaceae</taxon>
        <taxon>Cryobacterium</taxon>
    </lineage>
</organism>
<keyword evidence="4" id="KW-1185">Reference proteome</keyword>